<dbReference type="GO" id="GO:0046872">
    <property type="term" value="F:metal ion binding"/>
    <property type="evidence" value="ECO:0007669"/>
    <property type="project" value="UniProtKB-KW"/>
</dbReference>
<evidence type="ECO:0000313" key="6">
    <source>
        <dbReference type="EMBL" id="MBB6168924.1"/>
    </source>
</evidence>
<dbReference type="Pfam" id="PF01804">
    <property type="entry name" value="Penicil_amidase"/>
    <property type="match status" value="1"/>
</dbReference>
<evidence type="ECO:0000256" key="5">
    <source>
        <dbReference type="PIRSR" id="PIRSR001227-2"/>
    </source>
</evidence>
<dbReference type="AlphaFoldDB" id="A0A841KDC2"/>
<keyword evidence="5" id="KW-0106">Calcium</keyword>
<dbReference type="Gene3D" id="1.10.439.10">
    <property type="entry name" value="Penicillin Amidohydrolase, domain 1"/>
    <property type="match status" value="1"/>
</dbReference>
<comment type="caution">
    <text evidence="6">The sequence shown here is derived from an EMBL/GenBank/DDBJ whole genome shotgun (WGS) entry which is preliminary data.</text>
</comment>
<feature type="binding site" evidence="5">
    <location>
        <position position="164"/>
    </location>
    <ligand>
        <name>Ca(2+)</name>
        <dbReference type="ChEBI" id="CHEBI:29108"/>
    </ligand>
</feature>
<protein>
    <submittedName>
        <fullName evidence="6">Penicillin amidase</fullName>
        <ecNumber evidence="6">3.5.1.11</ecNumber>
    </submittedName>
</protein>
<evidence type="ECO:0000256" key="4">
    <source>
        <dbReference type="PIRSR" id="PIRSR001227-1"/>
    </source>
</evidence>
<gene>
    <name evidence="6" type="ORF">HNQ73_002561</name>
</gene>
<feature type="active site" description="Nucleophile" evidence="4">
    <location>
        <position position="252"/>
    </location>
</feature>
<proteinExistence type="inferred from homology"/>
<keyword evidence="7" id="KW-1185">Reference proteome</keyword>
<evidence type="ECO:0000313" key="7">
    <source>
        <dbReference type="Proteomes" id="UP000588017"/>
    </source>
</evidence>
<dbReference type="GO" id="GO:0017000">
    <property type="term" value="P:antibiotic biosynthetic process"/>
    <property type="evidence" value="ECO:0007669"/>
    <property type="project" value="InterPro"/>
</dbReference>
<evidence type="ECO:0000256" key="2">
    <source>
        <dbReference type="ARBA" id="ARBA00022801"/>
    </source>
</evidence>
<sequence length="789" mass="86906">MGNAAQPKHPGASFVLAGLERPVEIAIDRQGVAHIRAETKHDLFFAQGWNAARDRLWQIDLWRKRGLGLLSADFGPGYLEQDRAARLFLYSGDMEAEWAAYGPDARDICTAFVRGINARIAQIEAGEAPLPEEFTLMNTRPARWQPEDVVRIRSHCLTRNGMSEVIRANVMAKGGERLDALRRKIEPKVSPTVPEGLDLADIPLSILDTFALATAPVTFTPERLAATVADAHLWRRVTPLGEVVRAADSEGSNNWAISASRTATGRPIMASDPHRTHSLPALRYMVHLTMPGLDVIGMGEPAVPGVSLGHNEHFAYSLTIFGGDQEDVYVYETDPAAPTRYRYGDGWEEMQERVERFEVRGCEPVERVLRFTRHGPVIAEAPERGRAYALRTVWTEPGMAPYMGSLKVMQARDYAGYVQALANWGTPSVNHLYADTDGTIAWHPSGAVPVRPNWNGLLPVPGDGRYEWAGFLQPGQQPVKVNPPCGFIATANEMNLPEGWEETGVKIGFEWLDRSRSERIHAVLAASDRHDIAGSCRLQNDVHSEIGRRICAVLAGIGAFEGPAESARALLAGWDGWASEDSPQAALFEFWMTRHLKREIGRAFGADDATHALLMPYDVQSIAEVIETPENWFDTAPVETRDALLARTLAAAWQDLRQTLGPDSSAWRWGDLHGLKLVHPLAPLFPDKAERLSVPRLPVGGSSSSPNYGPYRASDFGIITGPSLRLVMDVGAWDNSVFVALAGQSGEPGSPHFSDMAEDWRRGNYHPLRYSRQAVDEGTEAVLRLMPAA</sequence>
<comment type="cofactor">
    <cofactor evidence="5">
        <name>Ca(2+)</name>
        <dbReference type="ChEBI" id="CHEBI:29108"/>
    </cofactor>
    <text evidence="5">Binds 1 Ca(2+) ion per dimer.</text>
</comment>
<evidence type="ECO:0000256" key="3">
    <source>
        <dbReference type="ARBA" id="ARBA00023145"/>
    </source>
</evidence>
<dbReference type="Gene3D" id="3.60.20.10">
    <property type="entry name" value="Glutamine Phosphoribosylpyrophosphate, subunit 1, domain 1"/>
    <property type="match status" value="1"/>
</dbReference>
<dbReference type="Proteomes" id="UP000588017">
    <property type="component" value="Unassembled WGS sequence"/>
</dbReference>
<name>A0A841KDC2_9HYPH</name>
<dbReference type="InterPro" id="IPR029055">
    <property type="entry name" value="Ntn_hydrolases_N"/>
</dbReference>
<dbReference type="Gene3D" id="1.10.1400.10">
    <property type="match status" value="1"/>
</dbReference>
<dbReference type="PANTHER" id="PTHR34218">
    <property type="entry name" value="PEPTIDASE S45 PENICILLIN AMIDASE"/>
    <property type="match status" value="1"/>
</dbReference>
<reference evidence="6 7" key="1">
    <citation type="submission" date="2020-08" db="EMBL/GenBank/DDBJ databases">
        <title>Genomic Encyclopedia of Type Strains, Phase IV (KMG-IV): sequencing the most valuable type-strain genomes for metagenomic binning, comparative biology and taxonomic classification.</title>
        <authorList>
            <person name="Goeker M."/>
        </authorList>
    </citation>
    <scope>NUCLEOTIDE SEQUENCE [LARGE SCALE GENOMIC DNA]</scope>
    <source>
        <strain evidence="6 7">DSM 101465</strain>
    </source>
</reference>
<keyword evidence="2 6" id="KW-0378">Hydrolase</keyword>
<keyword evidence="3" id="KW-0865">Zymogen</keyword>
<keyword evidence="5" id="KW-0479">Metal-binding</keyword>
<dbReference type="CDD" id="cd03747">
    <property type="entry name" value="Ntn_PGA_like"/>
    <property type="match status" value="1"/>
</dbReference>
<feature type="binding site" evidence="5">
    <location>
        <position position="324"/>
    </location>
    <ligand>
        <name>Ca(2+)</name>
        <dbReference type="ChEBI" id="CHEBI:29108"/>
    </ligand>
</feature>
<evidence type="ECO:0000256" key="1">
    <source>
        <dbReference type="ARBA" id="ARBA00006586"/>
    </source>
</evidence>
<dbReference type="PIRSF" id="PIRSF001227">
    <property type="entry name" value="Pen_acylase"/>
    <property type="match status" value="1"/>
</dbReference>
<comment type="similarity">
    <text evidence="1">Belongs to the peptidase S45 family.</text>
</comment>
<dbReference type="Gene3D" id="2.30.120.10">
    <property type="match status" value="1"/>
</dbReference>
<feature type="binding site" evidence="5">
    <location>
        <position position="327"/>
    </location>
    <ligand>
        <name>Ca(2+)</name>
        <dbReference type="ChEBI" id="CHEBI:29108"/>
    </ligand>
</feature>
<dbReference type="InterPro" id="IPR014395">
    <property type="entry name" value="Pen/GL7ACA/AHL_acylase"/>
</dbReference>
<dbReference type="PANTHER" id="PTHR34218:SF4">
    <property type="entry name" value="ACYL-HOMOSERINE LACTONE ACYLASE QUIP"/>
    <property type="match status" value="1"/>
</dbReference>
<dbReference type="EC" id="3.5.1.11" evidence="6"/>
<organism evidence="6 7">
    <name type="scientific">Chelatococcus composti</name>
    <dbReference type="NCBI Taxonomy" id="1743235"/>
    <lineage>
        <taxon>Bacteria</taxon>
        <taxon>Pseudomonadati</taxon>
        <taxon>Pseudomonadota</taxon>
        <taxon>Alphaproteobacteria</taxon>
        <taxon>Hyphomicrobiales</taxon>
        <taxon>Chelatococcaceae</taxon>
        <taxon>Chelatococcus</taxon>
    </lineage>
</organism>
<dbReference type="GO" id="GO:0008953">
    <property type="term" value="F:penicillin amidase activity"/>
    <property type="evidence" value="ECO:0007669"/>
    <property type="project" value="UniProtKB-EC"/>
</dbReference>
<accession>A0A841KDC2</accession>
<dbReference type="RefSeq" id="WP_183335233.1">
    <property type="nucleotide sequence ID" value="NZ_BMHX01000005.1"/>
</dbReference>
<dbReference type="InterPro" id="IPR043146">
    <property type="entry name" value="Penicillin_amidase_N_B-knob"/>
</dbReference>
<dbReference type="EMBL" id="JACHEH010000005">
    <property type="protein sequence ID" value="MBB6168924.1"/>
    <property type="molecule type" value="Genomic_DNA"/>
</dbReference>
<dbReference type="SUPFAM" id="SSF56235">
    <property type="entry name" value="N-terminal nucleophile aminohydrolases (Ntn hydrolases)"/>
    <property type="match status" value="1"/>
</dbReference>
<dbReference type="InterPro" id="IPR043147">
    <property type="entry name" value="Penicillin_amidase_A-knob"/>
</dbReference>
<dbReference type="InterPro" id="IPR002692">
    <property type="entry name" value="S45"/>
</dbReference>
<dbReference type="InterPro" id="IPR023343">
    <property type="entry name" value="Penicillin_amidase_dom1"/>
</dbReference>